<comment type="caution">
    <text evidence="7">The sequence shown here is derived from an EMBL/GenBank/DDBJ whole genome shotgun (WGS) entry which is preliminary data.</text>
</comment>
<dbReference type="PANTHER" id="PTHR12506">
    <property type="entry name" value="PROTEIN PHOSPHATASE RELATED"/>
    <property type="match status" value="1"/>
</dbReference>
<keyword evidence="8" id="KW-1185">Reference proteome</keyword>
<dbReference type="GO" id="GO:0008270">
    <property type="term" value="F:zinc ion binding"/>
    <property type="evidence" value="ECO:0007669"/>
    <property type="project" value="UniProtKB-KW"/>
</dbReference>
<dbReference type="PROSITE" id="PS50103">
    <property type="entry name" value="ZF_C3H1"/>
    <property type="match status" value="1"/>
</dbReference>
<dbReference type="AlphaFoldDB" id="A0AAD9XMN2"/>
<protein>
    <recommendedName>
        <fullName evidence="6">C3H1-type domain-containing protein</fullName>
    </recommendedName>
</protein>
<sequence>MRAAINPPPPAIVHPIITSPASSLNIGVVNPAASIYQTIDPRLAQQTLGVGPTIYPQRPGQMECDFYMKTGECKCERCRFRHPIDRSAPTLHLSKLLKSLLCSLVQDCLGERSLGFPFKIYLDSELVVCHISKQNAQVQARR</sequence>
<keyword evidence="4" id="KW-0238">DNA-binding</keyword>
<evidence type="ECO:0000313" key="8">
    <source>
        <dbReference type="Proteomes" id="UP001280121"/>
    </source>
</evidence>
<evidence type="ECO:0000256" key="4">
    <source>
        <dbReference type="ARBA" id="ARBA00023125"/>
    </source>
</evidence>
<evidence type="ECO:0000256" key="5">
    <source>
        <dbReference type="PROSITE-ProRule" id="PRU00723"/>
    </source>
</evidence>
<organism evidence="7 8">
    <name type="scientific">Dipteronia dyeriana</name>
    <dbReference type="NCBI Taxonomy" id="168575"/>
    <lineage>
        <taxon>Eukaryota</taxon>
        <taxon>Viridiplantae</taxon>
        <taxon>Streptophyta</taxon>
        <taxon>Embryophyta</taxon>
        <taxon>Tracheophyta</taxon>
        <taxon>Spermatophyta</taxon>
        <taxon>Magnoliopsida</taxon>
        <taxon>eudicotyledons</taxon>
        <taxon>Gunneridae</taxon>
        <taxon>Pentapetalae</taxon>
        <taxon>rosids</taxon>
        <taxon>malvids</taxon>
        <taxon>Sapindales</taxon>
        <taxon>Sapindaceae</taxon>
        <taxon>Hippocastanoideae</taxon>
        <taxon>Acereae</taxon>
        <taxon>Dipteronia</taxon>
    </lineage>
</organism>
<dbReference type="Proteomes" id="UP001280121">
    <property type="component" value="Unassembled WGS sequence"/>
</dbReference>
<dbReference type="GO" id="GO:0003729">
    <property type="term" value="F:mRNA binding"/>
    <property type="evidence" value="ECO:0007669"/>
    <property type="project" value="TreeGrafter"/>
</dbReference>
<accession>A0AAD9XMN2</accession>
<dbReference type="Gene3D" id="4.10.1000.10">
    <property type="entry name" value="Zinc finger, CCCH-type"/>
    <property type="match status" value="1"/>
</dbReference>
<keyword evidence="1 5" id="KW-0479">Metal-binding</keyword>
<dbReference type="InterPro" id="IPR000571">
    <property type="entry name" value="Znf_CCCH"/>
</dbReference>
<feature type="zinc finger region" description="C3H1-type" evidence="5">
    <location>
        <begin position="58"/>
        <end position="85"/>
    </location>
</feature>
<feature type="domain" description="C3H1-type" evidence="6">
    <location>
        <begin position="58"/>
        <end position="85"/>
    </location>
</feature>
<keyword evidence="3 5" id="KW-0862">Zinc</keyword>
<gene>
    <name evidence="7" type="ORF">Ddye_000277</name>
</gene>
<reference evidence="7" key="1">
    <citation type="journal article" date="2023" name="Plant J.">
        <title>Genome sequences and population genomics provide insights into the demographic history, inbreeding, and mutation load of two 'living fossil' tree species of Dipteronia.</title>
        <authorList>
            <person name="Feng Y."/>
            <person name="Comes H.P."/>
            <person name="Chen J."/>
            <person name="Zhu S."/>
            <person name="Lu R."/>
            <person name="Zhang X."/>
            <person name="Li P."/>
            <person name="Qiu J."/>
            <person name="Olsen K.M."/>
            <person name="Qiu Y."/>
        </authorList>
    </citation>
    <scope>NUCLEOTIDE SEQUENCE</scope>
    <source>
        <strain evidence="7">KIB01</strain>
    </source>
</reference>
<proteinExistence type="predicted"/>
<evidence type="ECO:0000259" key="6">
    <source>
        <dbReference type="PROSITE" id="PS50103"/>
    </source>
</evidence>
<evidence type="ECO:0000256" key="3">
    <source>
        <dbReference type="ARBA" id="ARBA00022833"/>
    </source>
</evidence>
<evidence type="ECO:0000313" key="7">
    <source>
        <dbReference type="EMBL" id="KAK2661703.1"/>
    </source>
</evidence>
<dbReference type="PANTHER" id="PTHR12506:SF82">
    <property type="entry name" value="ZINC FINGER CCCH DOMAIN-CONTAINING PROTEIN 64-RELATED"/>
    <property type="match status" value="1"/>
</dbReference>
<evidence type="ECO:0000256" key="1">
    <source>
        <dbReference type="ARBA" id="ARBA00022723"/>
    </source>
</evidence>
<dbReference type="GO" id="GO:0003677">
    <property type="term" value="F:DNA binding"/>
    <property type="evidence" value="ECO:0007669"/>
    <property type="project" value="UniProtKB-KW"/>
</dbReference>
<evidence type="ECO:0000256" key="2">
    <source>
        <dbReference type="ARBA" id="ARBA00022771"/>
    </source>
</evidence>
<dbReference type="EMBL" id="JANJYI010000001">
    <property type="protein sequence ID" value="KAK2661703.1"/>
    <property type="molecule type" value="Genomic_DNA"/>
</dbReference>
<name>A0AAD9XMN2_9ROSI</name>
<keyword evidence="2 5" id="KW-0863">Zinc-finger</keyword>
<dbReference type="InterPro" id="IPR050974">
    <property type="entry name" value="Plant_ZF_CCCH"/>
</dbReference>